<keyword evidence="4 7" id="KW-0472">Membrane</keyword>
<comment type="subcellular location">
    <subcellularLocation>
        <location evidence="1">Membrane</location>
        <topology evidence="1">Multi-pass membrane protein</topology>
    </subcellularLocation>
</comment>
<dbReference type="RefSeq" id="XP_044542983.1">
    <property type="nucleotide sequence ID" value="XM_044687377.1"/>
</dbReference>
<sequence>MSTPRSDPPLKSPSEHIHQNKIPSDSSSSLSTPCQNFTKIHHHSCPICSLLMNPLPASRNGADYIPTPLEEGINVLTHIFPIFFFSYYSFQIWNDDIVNNFFEKFAVITYGMGMNVLFGVSSLYHFMCLWLGRNDSMSQLFRIFDHATIYLFIACSYTPWLALVDFGRGIGHVLTGVVWTFCFAGLVKMFFSHKFMKFLQNVNNVTMTNVMGWIGCLMVPSALMTHVPVEAFMLLILGGCFFSFGCIFLVFGNGRIPFSHGIWHVFVFLGVLSHFTALYAYLLNLDSIYHPDSSHHSKQIVLDQILDLIAGKKDWNYPKYFVPELVEWYYMLTGGRSVSKI</sequence>
<evidence type="ECO:0000256" key="4">
    <source>
        <dbReference type="ARBA" id="ARBA00023136"/>
    </source>
</evidence>
<evidence type="ECO:0000256" key="7">
    <source>
        <dbReference type="SAM" id="Phobius"/>
    </source>
</evidence>
<keyword evidence="2 7" id="KW-0812">Transmembrane</keyword>
<evidence type="ECO:0000313" key="8">
    <source>
        <dbReference type="EMBL" id="KAG2373809.1"/>
    </source>
</evidence>
<evidence type="ECO:0000256" key="5">
    <source>
        <dbReference type="PIRSR" id="PIRSR604254-1"/>
    </source>
</evidence>
<comment type="caution">
    <text evidence="8">The sequence shown here is derived from an EMBL/GenBank/DDBJ whole genome shotgun (WGS) entry which is preliminary data.</text>
</comment>
<dbReference type="InterPro" id="IPR004254">
    <property type="entry name" value="AdipoR/HlyIII-related"/>
</dbReference>
<dbReference type="Proteomes" id="UP000816034">
    <property type="component" value="Unassembled WGS sequence"/>
</dbReference>
<feature type="transmembrane region" description="Helical" evidence="7">
    <location>
        <begin position="75"/>
        <end position="93"/>
    </location>
</feature>
<dbReference type="Pfam" id="PF03006">
    <property type="entry name" value="HlyIII"/>
    <property type="match status" value="1"/>
</dbReference>
<evidence type="ECO:0000256" key="3">
    <source>
        <dbReference type="ARBA" id="ARBA00022989"/>
    </source>
</evidence>
<keyword evidence="3 7" id="KW-1133">Transmembrane helix</keyword>
<evidence type="ECO:0000256" key="2">
    <source>
        <dbReference type="ARBA" id="ARBA00022692"/>
    </source>
</evidence>
<name>A0AA88GEA8_NAELO</name>
<feature type="transmembrane region" description="Helical" evidence="7">
    <location>
        <begin position="203"/>
        <end position="225"/>
    </location>
</feature>
<dbReference type="GeneID" id="68104148"/>
<dbReference type="GO" id="GO:0016020">
    <property type="term" value="C:membrane"/>
    <property type="evidence" value="ECO:0007669"/>
    <property type="project" value="UniProtKB-SubCell"/>
</dbReference>
<evidence type="ECO:0000256" key="6">
    <source>
        <dbReference type="SAM" id="MobiDB-lite"/>
    </source>
</evidence>
<feature type="transmembrane region" description="Helical" evidence="7">
    <location>
        <begin position="143"/>
        <end position="163"/>
    </location>
</feature>
<feature type="binding site" evidence="5">
    <location>
        <position position="125"/>
    </location>
    <ligand>
        <name>Zn(2+)</name>
        <dbReference type="ChEBI" id="CHEBI:29105"/>
    </ligand>
</feature>
<proteinExistence type="predicted"/>
<keyword evidence="5" id="KW-0479">Metal-binding</keyword>
<dbReference type="PANTHER" id="PTHR20855">
    <property type="entry name" value="ADIPOR/PROGESTIN RECEPTOR-RELATED"/>
    <property type="match status" value="1"/>
</dbReference>
<gene>
    <name evidence="8" type="ORF">C9374_011694</name>
</gene>
<dbReference type="PANTHER" id="PTHR20855:SF3">
    <property type="entry name" value="LD03007P"/>
    <property type="match status" value="1"/>
</dbReference>
<feature type="region of interest" description="Disordered" evidence="6">
    <location>
        <begin position="1"/>
        <end position="30"/>
    </location>
</feature>
<feature type="transmembrane region" description="Helical" evidence="7">
    <location>
        <begin position="169"/>
        <end position="191"/>
    </location>
</feature>
<dbReference type="EMBL" id="PYSW02000050">
    <property type="protein sequence ID" value="KAG2373809.1"/>
    <property type="molecule type" value="Genomic_DNA"/>
</dbReference>
<protein>
    <submittedName>
        <fullName evidence="8">Uncharacterized protein</fullName>
    </submittedName>
</protein>
<dbReference type="GO" id="GO:0046872">
    <property type="term" value="F:metal ion binding"/>
    <property type="evidence" value="ECO:0007669"/>
    <property type="project" value="UniProtKB-KW"/>
</dbReference>
<feature type="transmembrane region" description="Helical" evidence="7">
    <location>
        <begin position="105"/>
        <end position="131"/>
    </location>
</feature>
<accession>A0AA88GEA8</accession>
<feature type="transmembrane region" description="Helical" evidence="7">
    <location>
        <begin position="231"/>
        <end position="251"/>
    </location>
</feature>
<evidence type="ECO:0000313" key="9">
    <source>
        <dbReference type="Proteomes" id="UP000816034"/>
    </source>
</evidence>
<reference evidence="8 9" key="1">
    <citation type="journal article" date="2018" name="BMC Genomics">
        <title>The genome of Naegleria lovaniensis, the basis for a comparative approach to unravel pathogenicity factors of the human pathogenic amoeba N. fowleri.</title>
        <authorList>
            <person name="Liechti N."/>
            <person name="Schurch N."/>
            <person name="Bruggmann R."/>
            <person name="Wittwer M."/>
        </authorList>
    </citation>
    <scope>NUCLEOTIDE SEQUENCE [LARGE SCALE GENOMIC DNA]</scope>
    <source>
        <strain evidence="8 9">ATCC 30569</strain>
    </source>
</reference>
<keyword evidence="5" id="KW-0862">Zinc</keyword>
<keyword evidence="9" id="KW-1185">Reference proteome</keyword>
<feature type="binding site" evidence="5">
    <location>
        <position position="264"/>
    </location>
    <ligand>
        <name>Zn(2+)</name>
        <dbReference type="ChEBI" id="CHEBI:29105"/>
    </ligand>
</feature>
<evidence type="ECO:0000256" key="1">
    <source>
        <dbReference type="ARBA" id="ARBA00004141"/>
    </source>
</evidence>
<feature type="binding site" evidence="5">
    <location>
        <position position="260"/>
    </location>
    <ligand>
        <name>Zn(2+)</name>
        <dbReference type="ChEBI" id="CHEBI:29105"/>
    </ligand>
</feature>
<feature type="compositionally biased region" description="Pro residues" evidence="6">
    <location>
        <begin position="1"/>
        <end position="11"/>
    </location>
</feature>
<dbReference type="AlphaFoldDB" id="A0AA88GEA8"/>
<organism evidence="8 9">
    <name type="scientific">Naegleria lovaniensis</name>
    <name type="common">Amoeba</name>
    <dbReference type="NCBI Taxonomy" id="51637"/>
    <lineage>
        <taxon>Eukaryota</taxon>
        <taxon>Discoba</taxon>
        <taxon>Heterolobosea</taxon>
        <taxon>Tetramitia</taxon>
        <taxon>Eutetramitia</taxon>
        <taxon>Vahlkampfiidae</taxon>
        <taxon>Naegleria</taxon>
    </lineage>
</organism>
<feature type="transmembrane region" description="Helical" evidence="7">
    <location>
        <begin position="263"/>
        <end position="282"/>
    </location>
</feature>